<sequence length="540" mass="57272">MGDPSTHQDHPDGDTIKMFVGQVPRAWGETECRDLFEKYGPVYTLNVLRDKATQQSKGCCFVTFFHRKDAIGAQAALHNIEVLPGMHHPVQMKPADSENRNERKLFVGMISKKLSEEDVKEMFHQFGHIEECTVLRDNDGRSKGCAFVTLSSRSCAQTAIKAMHHSITMEGCNSPIVCKFADTTREKDGKGKQPQQQPSPHDAVSPATLQHNALFGQLNNAGQAANQLQALQTLAALLQPPQAGAQPNVLSLLGNVLTGLSRLAESGQGAQGPTGSSATVTQQSQSLDPQSAALLGQQLSAVSQMPFGAQQQQPMIPQMAFAQALAVQPPTQPQLAMDGRNMFGYAAFAGAPATQNGSSSSHSKGGQSPSLPPSTHHPLLNNSPFSVSLTGAPQCVYQPITSPDAFYQAALSAAAAEQHAALTQLAAAAPAANPQVVGNGQTKGPDGGNLFIYHLPQDFTDADLVTTFSPFGSIVSAKVFIDKQTNLSKCFGFVSFDNHISAANAISAMNGFQIGSKRLKVQLKSSKSKPYTMGPGGVAV</sequence>
<reference evidence="7" key="1">
    <citation type="submission" date="2024-02" db="UniProtKB">
        <authorList>
            <consortium name="WormBaseParasite"/>
        </authorList>
    </citation>
    <scope>IDENTIFICATION</scope>
</reference>
<evidence type="ECO:0000256" key="3">
    <source>
        <dbReference type="PROSITE-ProRule" id="PRU00176"/>
    </source>
</evidence>
<proteinExistence type="predicted"/>
<dbReference type="Proteomes" id="UP000887575">
    <property type="component" value="Unassembled WGS sequence"/>
</dbReference>
<name>A0AAF3ENC4_9BILA</name>
<dbReference type="SMART" id="SM00360">
    <property type="entry name" value="RRM"/>
    <property type="match status" value="3"/>
</dbReference>
<dbReference type="GO" id="GO:0003723">
    <property type="term" value="F:RNA binding"/>
    <property type="evidence" value="ECO:0007669"/>
    <property type="project" value="UniProtKB-UniRule"/>
</dbReference>
<evidence type="ECO:0000259" key="5">
    <source>
        <dbReference type="PROSITE" id="PS50102"/>
    </source>
</evidence>
<dbReference type="FunFam" id="3.30.70.330:FF:000013">
    <property type="entry name" value="CUGBP Elav-like family member 1 isoform 2"/>
    <property type="match status" value="1"/>
</dbReference>
<dbReference type="Pfam" id="PF00076">
    <property type="entry name" value="RRM_1"/>
    <property type="match status" value="3"/>
</dbReference>
<organism evidence="6 7">
    <name type="scientific">Mesorhabditis belari</name>
    <dbReference type="NCBI Taxonomy" id="2138241"/>
    <lineage>
        <taxon>Eukaryota</taxon>
        <taxon>Metazoa</taxon>
        <taxon>Ecdysozoa</taxon>
        <taxon>Nematoda</taxon>
        <taxon>Chromadorea</taxon>
        <taxon>Rhabditida</taxon>
        <taxon>Rhabditina</taxon>
        <taxon>Rhabditomorpha</taxon>
        <taxon>Rhabditoidea</taxon>
        <taxon>Rhabditidae</taxon>
        <taxon>Mesorhabditinae</taxon>
        <taxon>Mesorhabditis</taxon>
    </lineage>
</organism>
<dbReference type="PANTHER" id="PTHR24012">
    <property type="entry name" value="RNA BINDING PROTEIN"/>
    <property type="match status" value="1"/>
</dbReference>
<keyword evidence="1" id="KW-0677">Repeat</keyword>
<dbReference type="InterPro" id="IPR012677">
    <property type="entry name" value="Nucleotide-bd_a/b_plait_sf"/>
</dbReference>
<dbReference type="FunFam" id="3.30.70.330:FF:000569">
    <property type="entry name" value="ELAV-Type RNA binding-protein family"/>
    <property type="match status" value="1"/>
</dbReference>
<dbReference type="WBParaSite" id="MBELARI_LOCUS15554">
    <property type="protein sequence ID" value="MBELARI_LOCUS15554"/>
    <property type="gene ID" value="MBELARI_LOCUS15554"/>
</dbReference>
<feature type="region of interest" description="Disordered" evidence="4">
    <location>
        <begin position="264"/>
        <end position="290"/>
    </location>
</feature>
<dbReference type="SUPFAM" id="SSF54928">
    <property type="entry name" value="RNA-binding domain, RBD"/>
    <property type="match status" value="2"/>
</dbReference>
<evidence type="ECO:0000256" key="2">
    <source>
        <dbReference type="ARBA" id="ARBA00022884"/>
    </source>
</evidence>
<evidence type="ECO:0000256" key="4">
    <source>
        <dbReference type="SAM" id="MobiDB-lite"/>
    </source>
</evidence>
<feature type="region of interest" description="Disordered" evidence="4">
    <location>
        <begin position="185"/>
        <end position="205"/>
    </location>
</feature>
<feature type="domain" description="RRM" evidence="5">
    <location>
        <begin position="16"/>
        <end position="97"/>
    </location>
</feature>
<evidence type="ECO:0000256" key="1">
    <source>
        <dbReference type="ARBA" id="ARBA00022737"/>
    </source>
</evidence>
<keyword evidence="2 3" id="KW-0694">RNA-binding</keyword>
<dbReference type="AlphaFoldDB" id="A0AAF3ENC4"/>
<protein>
    <submittedName>
        <fullName evidence="7">RRM domain-containing protein</fullName>
    </submittedName>
</protein>
<feature type="region of interest" description="Disordered" evidence="4">
    <location>
        <begin position="353"/>
        <end position="382"/>
    </location>
</feature>
<dbReference type="InterPro" id="IPR000504">
    <property type="entry name" value="RRM_dom"/>
</dbReference>
<evidence type="ECO:0000313" key="7">
    <source>
        <dbReference type="WBParaSite" id="MBELARI_LOCUS15554"/>
    </source>
</evidence>
<accession>A0AAF3ENC4</accession>
<dbReference type="Gene3D" id="3.30.70.330">
    <property type="match status" value="3"/>
</dbReference>
<feature type="domain" description="RRM" evidence="5">
    <location>
        <begin position="448"/>
        <end position="526"/>
    </location>
</feature>
<feature type="compositionally biased region" description="Polar residues" evidence="4">
    <location>
        <begin position="271"/>
        <end position="289"/>
    </location>
</feature>
<dbReference type="PROSITE" id="PS50102">
    <property type="entry name" value="RRM"/>
    <property type="match status" value="3"/>
</dbReference>
<keyword evidence="6" id="KW-1185">Reference proteome</keyword>
<feature type="compositionally biased region" description="Low complexity" evidence="4">
    <location>
        <begin position="357"/>
        <end position="380"/>
    </location>
</feature>
<dbReference type="InterPro" id="IPR035979">
    <property type="entry name" value="RBD_domain_sf"/>
</dbReference>
<feature type="domain" description="RRM" evidence="5">
    <location>
        <begin position="103"/>
        <end position="183"/>
    </location>
</feature>
<evidence type="ECO:0000313" key="6">
    <source>
        <dbReference type="Proteomes" id="UP000887575"/>
    </source>
</evidence>
<dbReference type="FunFam" id="3.30.70.330:FF:000322">
    <property type="entry name" value="CUGBP Elav-like family member 2"/>
    <property type="match status" value="1"/>
</dbReference>